<name>A0ABU3PSF7_9ACTN</name>
<reference evidence="1 2" key="1">
    <citation type="submission" date="2023-08" db="EMBL/GenBank/DDBJ databases">
        <title>Nocardioides seae sp. nov., a bacterium isolated from a soil.</title>
        <authorList>
            <person name="Wang X."/>
        </authorList>
    </citation>
    <scope>NUCLEOTIDE SEQUENCE [LARGE SCALE GENOMIC DNA]</scope>
    <source>
        <strain evidence="1 2">YZH12</strain>
    </source>
</reference>
<dbReference type="Proteomes" id="UP001268542">
    <property type="component" value="Unassembled WGS sequence"/>
</dbReference>
<organism evidence="1 2">
    <name type="scientific">Nocardioides imazamoxiresistens</name>
    <dbReference type="NCBI Taxonomy" id="3231893"/>
    <lineage>
        <taxon>Bacteria</taxon>
        <taxon>Bacillati</taxon>
        <taxon>Actinomycetota</taxon>
        <taxon>Actinomycetes</taxon>
        <taxon>Propionibacteriales</taxon>
        <taxon>Nocardioidaceae</taxon>
        <taxon>Nocardioides</taxon>
    </lineage>
</organism>
<gene>
    <name evidence="1" type="ORF">RDV89_03825</name>
</gene>
<dbReference type="EMBL" id="JAVYII010000001">
    <property type="protein sequence ID" value="MDT9592179.1"/>
    <property type="molecule type" value="Genomic_DNA"/>
</dbReference>
<proteinExistence type="predicted"/>
<accession>A0ABU3PSF7</accession>
<sequence length="74" mass="8109">MGLDLGKADRRILRELGSRRTARQGQFAELLRAHGGNDRRVLSPEDVAVSTALVVWFSADATGSPIPSAESRYR</sequence>
<evidence type="ECO:0000313" key="2">
    <source>
        <dbReference type="Proteomes" id="UP001268542"/>
    </source>
</evidence>
<protein>
    <submittedName>
        <fullName evidence="1">Uncharacterized protein</fullName>
    </submittedName>
</protein>
<comment type="caution">
    <text evidence="1">The sequence shown here is derived from an EMBL/GenBank/DDBJ whole genome shotgun (WGS) entry which is preliminary data.</text>
</comment>
<keyword evidence="2" id="KW-1185">Reference proteome</keyword>
<dbReference type="RefSeq" id="WP_315731429.1">
    <property type="nucleotide sequence ID" value="NZ_JAVYII010000001.1"/>
</dbReference>
<evidence type="ECO:0000313" key="1">
    <source>
        <dbReference type="EMBL" id="MDT9592179.1"/>
    </source>
</evidence>